<dbReference type="EMBL" id="CM047944">
    <property type="protein sequence ID" value="KAI9899563.1"/>
    <property type="molecule type" value="Genomic_DNA"/>
</dbReference>
<gene>
    <name evidence="1" type="ORF">N3K66_006024</name>
</gene>
<evidence type="ECO:0000313" key="1">
    <source>
        <dbReference type="EMBL" id="KAI9899563.1"/>
    </source>
</evidence>
<comment type="caution">
    <text evidence="1">The sequence shown here is derived from an EMBL/GenBank/DDBJ whole genome shotgun (WGS) entry which is preliminary data.</text>
</comment>
<accession>A0ACC0UZJ6</accession>
<reference evidence="1" key="1">
    <citation type="submission" date="2022-10" db="EMBL/GenBank/DDBJ databases">
        <title>Complete Genome of Trichothecium roseum strain YXFP-22015, a Plant Pathogen Isolated from Citrus.</title>
        <authorList>
            <person name="Wang Y."/>
            <person name="Zhu L."/>
        </authorList>
    </citation>
    <scope>NUCLEOTIDE SEQUENCE</scope>
    <source>
        <strain evidence="1">YXFP-22015</strain>
    </source>
</reference>
<evidence type="ECO:0000313" key="2">
    <source>
        <dbReference type="Proteomes" id="UP001163324"/>
    </source>
</evidence>
<protein>
    <submittedName>
        <fullName evidence="1">Uncharacterized protein</fullName>
    </submittedName>
</protein>
<organism evidence="1 2">
    <name type="scientific">Trichothecium roseum</name>
    <dbReference type="NCBI Taxonomy" id="47278"/>
    <lineage>
        <taxon>Eukaryota</taxon>
        <taxon>Fungi</taxon>
        <taxon>Dikarya</taxon>
        <taxon>Ascomycota</taxon>
        <taxon>Pezizomycotina</taxon>
        <taxon>Sordariomycetes</taxon>
        <taxon>Hypocreomycetidae</taxon>
        <taxon>Hypocreales</taxon>
        <taxon>Hypocreales incertae sedis</taxon>
        <taxon>Trichothecium</taxon>
    </lineage>
</organism>
<proteinExistence type="predicted"/>
<name>A0ACC0UZJ6_9HYPO</name>
<keyword evidence="2" id="KW-1185">Reference proteome</keyword>
<sequence>MAIATGTATVVQERSATPRLSTTAPAKEAEFPDIKAIKDSIPDHCFESSVATSMGYVARDAALAAALYYAALTYIPQVENNYLRYTAWMVYGYAQGLIGTGIWILAHEAGHGAFSRYQKLNDFVGWVLHSYLLVPYFSWQSSHRRHHQFTGNMEKDMVFVPAVYNSERHHKEPTTPWGIMAHAMEDVPAYQLLTLVFHQLFGWQLYLLANVSAGRESLPRKEGRWYRLSHLDPFGDLFRPREAILVIMTDIGLAITMGVLYLAAQSIGWSRVFLLYGVPYFWVHHWLIAITYLHHNHPSVYHYSRDGWTFVKGALSTIDRDFGWVDRHLFHGIIGTHVVHHLFPRIPFYKAEEATAAMKPLLGDLYHYEGSSFMSQLWQTFTTCKYVEENPQIPGQMRWKK</sequence>
<dbReference type="Proteomes" id="UP001163324">
    <property type="component" value="Chromosome 5"/>
</dbReference>